<dbReference type="AlphaFoldDB" id="A0A0H5QKD3"/>
<name>A0A0H5QKD3_9EUKA</name>
<feature type="compositionally biased region" description="Low complexity" evidence="1">
    <location>
        <begin position="209"/>
        <end position="227"/>
    </location>
</feature>
<reference evidence="2" key="1">
    <citation type="submission" date="2015-04" db="EMBL/GenBank/DDBJ databases">
        <title>The genome sequence of the plant pathogenic Rhizarian Plasmodiophora brassicae reveals insights in its biotrophic life cycle and the origin of chitin synthesis.</title>
        <authorList>
            <person name="Schwelm A."/>
            <person name="Fogelqvist J."/>
            <person name="Knaust A."/>
            <person name="Julke S."/>
            <person name="Lilja T."/>
            <person name="Dhandapani V."/>
            <person name="Bonilla-Rosso G."/>
            <person name="Karlsson M."/>
            <person name="Shevchenko A."/>
            <person name="Choi S.R."/>
            <person name="Kim H.G."/>
            <person name="Park J.Y."/>
            <person name="Lim Y.P."/>
            <person name="Ludwig-Muller J."/>
            <person name="Dixelius C."/>
        </authorList>
    </citation>
    <scope>NUCLEOTIDE SEQUENCE</scope>
    <source>
        <tissue evidence="2">Potato root galls</tissue>
    </source>
</reference>
<evidence type="ECO:0000313" key="2">
    <source>
        <dbReference type="EMBL" id="CRZ02590.1"/>
    </source>
</evidence>
<evidence type="ECO:0000256" key="1">
    <source>
        <dbReference type="SAM" id="MobiDB-lite"/>
    </source>
</evidence>
<sequence>RNDEMAISCMICNKDLSKSTAMESEMHVNDCLDGNAVVDVCPLCSRNMSHMTLAERHAHVGTCADEREQDQDFAEESVAVAFESRVRSSLSSQIDVSAPNFQCWMCAKPLRKASIQSRIEHLVVCTRIPKAAIESMFLGDGSGQPEEPGPRPVHERSRGLRPEELVQRLETAMATVDRQLISLNLFRQNIQVTLDRALSLLNPNLVPLPLSKNAPPQPPEAEANQRANESQGGAALPAMKTSALGKRFSRSSGNADDDPRQVAVESQPEDAILSCLNPADDTDERLPDQFDAFVGCFTQISDD</sequence>
<feature type="region of interest" description="Disordered" evidence="1">
    <location>
        <begin position="138"/>
        <end position="161"/>
    </location>
</feature>
<feature type="region of interest" description="Disordered" evidence="1">
    <location>
        <begin position="209"/>
        <end position="272"/>
    </location>
</feature>
<proteinExistence type="predicted"/>
<dbReference type="EMBL" id="HACM01002148">
    <property type="protein sequence ID" value="CRZ02590.1"/>
    <property type="molecule type" value="Transcribed_RNA"/>
</dbReference>
<organism evidence="2">
    <name type="scientific">Spongospora subterranea</name>
    <dbReference type="NCBI Taxonomy" id="70186"/>
    <lineage>
        <taxon>Eukaryota</taxon>
        <taxon>Sar</taxon>
        <taxon>Rhizaria</taxon>
        <taxon>Endomyxa</taxon>
        <taxon>Phytomyxea</taxon>
        <taxon>Plasmodiophorida</taxon>
        <taxon>Plasmodiophoridae</taxon>
        <taxon>Spongospora</taxon>
    </lineage>
</organism>
<protein>
    <recommendedName>
        <fullName evidence="3">TRAF-type domain-containing protein</fullName>
    </recommendedName>
</protein>
<evidence type="ECO:0008006" key="3">
    <source>
        <dbReference type="Google" id="ProtNLM"/>
    </source>
</evidence>
<feature type="non-terminal residue" evidence="2">
    <location>
        <position position="1"/>
    </location>
</feature>
<accession>A0A0H5QKD3</accession>
<feature type="compositionally biased region" description="Basic and acidic residues" evidence="1">
    <location>
        <begin position="148"/>
        <end position="161"/>
    </location>
</feature>